<accession>A0A381QVT9</accession>
<keyword evidence="2" id="KW-1003">Cell membrane</keyword>
<dbReference type="InterPro" id="IPR013685">
    <property type="entry name" value="POTRA_FtsQ_type"/>
</dbReference>
<dbReference type="Pfam" id="PF08478">
    <property type="entry name" value="POTRA_1"/>
    <property type="match status" value="1"/>
</dbReference>
<evidence type="ECO:0000313" key="9">
    <source>
        <dbReference type="EMBL" id="SUZ82728.1"/>
    </source>
</evidence>
<feature type="domain" description="POTRA" evidence="8">
    <location>
        <begin position="9"/>
        <end position="82"/>
    </location>
</feature>
<proteinExistence type="predicted"/>
<sequence>MTWAAFSWATFTDFLVVEHVKMPGSIIMENEYRSLLGQIDGKKMNQLELDNIRIALESHPYVRAARVSRQFPNTVTIEILEREPIAIVRIDPPILIDSESVVLPIKDNNIEYQIPSLSKFNSAKSLYPLGESALSQNVLDAVSYVTHIKINYPNLYKNLSEVRLNRHEEFELILEEEPTLVSLGKTNITEKLFILKEFDGILPLRRKLTDYRYLDLRYKNQIIAREWSS</sequence>
<keyword evidence="6" id="KW-0472">Membrane</keyword>
<comment type="subcellular location">
    <subcellularLocation>
        <location evidence="1">Membrane</location>
    </subcellularLocation>
</comment>
<evidence type="ECO:0000256" key="6">
    <source>
        <dbReference type="ARBA" id="ARBA00023136"/>
    </source>
</evidence>
<dbReference type="InterPro" id="IPR026579">
    <property type="entry name" value="FtsQ"/>
</dbReference>
<evidence type="ECO:0000256" key="7">
    <source>
        <dbReference type="ARBA" id="ARBA00023306"/>
    </source>
</evidence>
<dbReference type="GO" id="GO:0016020">
    <property type="term" value="C:membrane"/>
    <property type="evidence" value="ECO:0007669"/>
    <property type="project" value="UniProtKB-SubCell"/>
</dbReference>
<gene>
    <name evidence="9" type="ORF">METZ01_LOCUS35582</name>
</gene>
<evidence type="ECO:0000256" key="5">
    <source>
        <dbReference type="ARBA" id="ARBA00022989"/>
    </source>
</evidence>
<dbReference type="PANTHER" id="PTHR35851:SF1">
    <property type="entry name" value="CELL DIVISION PROTEIN FTSQ"/>
    <property type="match status" value="1"/>
</dbReference>
<keyword evidence="4" id="KW-0812">Transmembrane</keyword>
<evidence type="ECO:0000256" key="3">
    <source>
        <dbReference type="ARBA" id="ARBA00022618"/>
    </source>
</evidence>
<dbReference type="EMBL" id="UINC01001520">
    <property type="protein sequence ID" value="SUZ82728.1"/>
    <property type="molecule type" value="Genomic_DNA"/>
</dbReference>
<reference evidence="9" key="1">
    <citation type="submission" date="2018-05" db="EMBL/GenBank/DDBJ databases">
        <authorList>
            <person name="Lanie J.A."/>
            <person name="Ng W.-L."/>
            <person name="Kazmierczak K.M."/>
            <person name="Andrzejewski T.M."/>
            <person name="Davidsen T.M."/>
            <person name="Wayne K.J."/>
            <person name="Tettelin H."/>
            <person name="Glass J.I."/>
            <person name="Rusch D."/>
            <person name="Podicherti R."/>
            <person name="Tsui H.-C.T."/>
            <person name="Winkler M.E."/>
        </authorList>
    </citation>
    <scope>NUCLEOTIDE SEQUENCE</scope>
</reference>
<dbReference type="GO" id="GO:0090529">
    <property type="term" value="P:cell septum assembly"/>
    <property type="evidence" value="ECO:0007669"/>
    <property type="project" value="InterPro"/>
</dbReference>
<keyword evidence="5" id="KW-1133">Transmembrane helix</keyword>
<keyword evidence="7" id="KW-0131">Cell cycle</keyword>
<keyword evidence="3" id="KW-0132">Cell division</keyword>
<dbReference type="InterPro" id="IPR034746">
    <property type="entry name" value="POTRA"/>
</dbReference>
<evidence type="ECO:0000256" key="1">
    <source>
        <dbReference type="ARBA" id="ARBA00004370"/>
    </source>
</evidence>
<organism evidence="9">
    <name type="scientific">marine metagenome</name>
    <dbReference type="NCBI Taxonomy" id="408172"/>
    <lineage>
        <taxon>unclassified sequences</taxon>
        <taxon>metagenomes</taxon>
        <taxon>ecological metagenomes</taxon>
    </lineage>
</organism>
<dbReference type="Gene3D" id="3.10.20.310">
    <property type="entry name" value="membrane protein fhac"/>
    <property type="match status" value="1"/>
</dbReference>
<dbReference type="PROSITE" id="PS51779">
    <property type="entry name" value="POTRA"/>
    <property type="match status" value="1"/>
</dbReference>
<protein>
    <recommendedName>
        <fullName evidence="8">POTRA domain-containing protein</fullName>
    </recommendedName>
</protein>
<name>A0A381QVT9_9ZZZZ</name>
<dbReference type="AlphaFoldDB" id="A0A381QVT9"/>
<evidence type="ECO:0000256" key="4">
    <source>
        <dbReference type="ARBA" id="ARBA00022692"/>
    </source>
</evidence>
<dbReference type="PANTHER" id="PTHR35851">
    <property type="entry name" value="CELL DIVISION PROTEIN FTSQ"/>
    <property type="match status" value="1"/>
</dbReference>
<evidence type="ECO:0000259" key="8">
    <source>
        <dbReference type="PROSITE" id="PS51779"/>
    </source>
</evidence>
<evidence type="ECO:0000256" key="2">
    <source>
        <dbReference type="ARBA" id="ARBA00022475"/>
    </source>
</evidence>